<proteinExistence type="predicted"/>
<keyword evidence="1 3" id="KW-0808">Transferase</keyword>
<evidence type="ECO:0000256" key="2">
    <source>
        <dbReference type="ARBA" id="ARBA00023315"/>
    </source>
</evidence>
<dbReference type="Proteomes" id="UP001221757">
    <property type="component" value="Unassembled WGS sequence"/>
</dbReference>
<dbReference type="Gene3D" id="3.30.559.10">
    <property type="entry name" value="Chloramphenicol acetyltransferase-like domain"/>
    <property type="match status" value="2"/>
</dbReference>
<dbReference type="GO" id="GO:0016747">
    <property type="term" value="F:acyltransferase activity, transferring groups other than amino-acyl groups"/>
    <property type="evidence" value="ECO:0007669"/>
    <property type="project" value="TreeGrafter"/>
</dbReference>
<dbReference type="EMBL" id="JARKIE010000044">
    <property type="protein sequence ID" value="KAJ7693876.1"/>
    <property type="molecule type" value="Genomic_DNA"/>
</dbReference>
<evidence type="ECO:0000313" key="3">
    <source>
        <dbReference type="EMBL" id="KAJ7693876.1"/>
    </source>
</evidence>
<dbReference type="InterPro" id="IPR050317">
    <property type="entry name" value="Plant_Fungal_Acyltransferase"/>
</dbReference>
<reference evidence="3" key="1">
    <citation type="submission" date="2023-03" db="EMBL/GenBank/DDBJ databases">
        <title>Massive genome expansion in bonnet fungi (Mycena s.s.) driven by repeated elements and novel gene families across ecological guilds.</title>
        <authorList>
            <consortium name="Lawrence Berkeley National Laboratory"/>
            <person name="Harder C.B."/>
            <person name="Miyauchi S."/>
            <person name="Viragh M."/>
            <person name="Kuo A."/>
            <person name="Thoen E."/>
            <person name="Andreopoulos B."/>
            <person name="Lu D."/>
            <person name="Skrede I."/>
            <person name="Drula E."/>
            <person name="Henrissat B."/>
            <person name="Morin E."/>
            <person name="Kohler A."/>
            <person name="Barry K."/>
            <person name="LaButti K."/>
            <person name="Morin E."/>
            <person name="Salamov A."/>
            <person name="Lipzen A."/>
            <person name="Mereny Z."/>
            <person name="Hegedus B."/>
            <person name="Baldrian P."/>
            <person name="Stursova M."/>
            <person name="Weitz H."/>
            <person name="Taylor A."/>
            <person name="Grigoriev I.V."/>
            <person name="Nagy L.G."/>
            <person name="Martin F."/>
            <person name="Kauserud H."/>
        </authorList>
    </citation>
    <scope>NUCLEOTIDE SEQUENCE</scope>
    <source>
        <strain evidence="3">CBHHK067</strain>
    </source>
</reference>
<accession>A0AAD7GGN8</accession>
<gene>
    <name evidence="3" type="ORF">B0H17DRAFT_1330214</name>
</gene>
<dbReference type="AlphaFoldDB" id="A0AAD7GGN8"/>
<dbReference type="PANTHER" id="PTHR31642:SF11">
    <property type="entry name" value="SHIKIMATE O-HYDROXYCINNAMOYLTRANSFERASE"/>
    <property type="match status" value="1"/>
</dbReference>
<dbReference type="InterPro" id="IPR023213">
    <property type="entry name" value="CAT-like_dom_sf"/>
</dbReference>
<protein>
    <submittedName>
        <fullName evidence="3">Transferase</fullName>
    </submittedName>
</protein>
<dbReference type="SUPFAM" id="SSF52777">
    <property type="entry name" value="CoA-dependent acyltransferases"/>
    <property type="match status" value="1"/>
</dbReference>
<keyword evidence="2" id="KW-0012">Acyltransferase</keyword>
<organism evidence="3 4">
    <name type="scientific">Mycena rosella</name>
    <name type="common">Pink bonnet</name>
    <name type="synonym">Agaricus rosellus</name>
    <dbReference type="NCBI Taxonomy" id="1033263"/>
    <lineage>
        <taxon>Eukaryota</taxon>
        <taxon>Fungi</taxon>
        <taxon>Dikarya</taxon>
        <taxon>Basidiomycota</taxon>
        <taxon>Agaricomycotina</taxon>
        <taxon>Agaricomycetes</taxon>
        <taxon>Agaricomycetidae</taxon>
        <taxon>Agaricales</taxon>
        <taxon>Marasmiineae</taxon>
        <taxon>Mycenaceae</taxon>
        <taxon>Mycena</taxon>
    </lineage>
</organism>
<name>A0AAD7GGN8_MYCRO</name>
<dbReference type="PANTHER" id="PTHR31642">
    <property type="entry name" value="TRICHOTHECENE 3-O-ACETYLTRANSFERASE"/>
    <property type="match status" value="1"/>
</dbReference>
<comment type="caution">
    <text evidence="3">The sequence shown here is derived from an EMBL/GenBank/DDBJ whole genome shotgun (WGS) entry which is preliminary data.</text>
</comment>
<dbReference type="Pfam" id="PF02458">
    <property type="entry name" value="Transferase"/>
    <property type="match status" value="1"/>
</dbReference>
<sequence>MHRARFAIPPRPAGSSSVSWYPRCSSFCLRRASDFERFRRALARLLDYYPHLTGRLQVGSDQSVEITRLGTGAELLEAQCSKRLDAFSSGGRVLLQNLPGAGNALMPPFDPAGISRDPVLTIQYTRFACGGVSLGVRTLHTLCDADGFFQMVQDLAELYRGLGNDADSPSLTHPPHIRPYLADLNATMSPEERAAALDFKPSLFYVESSAPVEPAPPSPTHAVTPPPPPPVVGRFLHFSSAELATLKVNATDPTSSDSWVSTFDALSAHLHQRVYRARVRLRENDPSHGELSPPDFLTPVNIRSRIGTPHLPPRYFPNALLCTDASFPPDVLATAPLWQIAKVLHAMTRTPGATSKDELAATVRWLAAQPDRQRVKQSFRYGNGSLSLSQWNKIDMYAVFAAAPILVAPPFTLISLLDGLGYFLATLEPGAIDVALALAEPIWAVLDHAV</sequence>
<evidence type="ECO:0000256" key="1">
    <source>
        <dbReference type="ARBA" id="ARBA00022679"/>
    </source>
</evidence>
<keyword evidence="4" id="KW-1185">Reference proteome</keyword>
<evidence type="ECO:0000313" key="4">
    <source>
        <dbReference type="Proteomes" id="UP001221757"/>
    </source>
</evidence>